<keyword evidence="4" id="KW-0997">Cell inner membrane</keyword>
<evidence type="ECO:0000256" key="5">
    <source>
        <dbReference type="ARBA" id="ARBA00022592"/>
    </source>
</evidence>
<proteinExistence type="predicted"/>
<dbReference type="PATRIC" id="fig|1423745.4.peg.1357"/>
<organism evidence="11 12">
    <name type="scientific">Fructilactobacillus florum DSM 22689 = JCM 16035</name>
    <dbReference type="NCBI Taxonomy" id="1423745"/>
    <lineage>
        <taxon>Bacteria</taxon>
        <taxon>Bacillati</taxon>
        <taxon>Bacillota</taxon>
        <taxon>Bacilli</taxon>
        <taxon>Lactobacillales</taxon>
        <taxon>Lactobacillaceae</taxon>
        <taxon>Fructilactobacillus</taxon>
    </lineage>
</organism>
<dbReference type="InterPro" id="IPR003439">
    <property type="entry name" value="ABC_transporter-like_ATP-bd"/>
</dbReference>
<dbReference type="GO" id="GO:0005524">
    <property type="term" value="F:ATP binding"/>
    <property type="evidence" value="ECO:0007669"/>
    <property type="project" value="UniProtKB-KW"/>
</dbReference>
<dbReference type="GO" id="GO:0005886">
    <property type="term" value="C:plasma membrane"/>
    <property type="evidence" value="ECO:0007669"/>
    <property type="project" value="UniProtKB-SubCell"/>
</dbReference>
<dbReference type="SUPFAM" id="SSF52540">
    <property type="entry name" value="P-loop containing nucleoside triphosphate hydrolases"/>
    <property type="match status" value="1"/>
</dbReference>
<evidence type="ECO:0000256" key="7">
    <source>
        <dbReference type="ARBA" id="ARBA00022840"/>
    </source>
</evidence>
<accession>A0A0R2CJS1</accession>
<evidence type="ECO:0000256" key="1">
    <source>
        <dbReference type="ARBA" id="ARBA00004202"/>
    </source>
</evidence>
<dbReference type="GO" id="GO:0022857">
    <property type="term" value="F:transmembrane transporter activity"/>
    <property type="evidence" value="ECO:0007669"/>
    <property type="project" value="UniProtKB-ARBA"/>
</dbReference>
<dbReference type="EMBL" id="AYZI01000009">
    <property type="protein sequence ID" value="KRM90212.1"/>
    <property type="molecule type" value="Genomic_DNA"/>
</dbReference>
<dbReference type="GO" id="GO:0006817">
    <property type="term" value="P:phosphate ion transport"/>
    <property type="evidence" value="ECO:0007669"/>
    <property type="project" value="UniProtKB-KW"/>
</dbReference>
<keyword evidence="8" id="KW-1278">Translocase</keyword>
<keyword evidence="6" id="KW-0547">Nucleotide-binding</keyword>
<dbReference type="InterPro" id="IPR017871">
    <property type="entry name" value="ABC_transporter-like_CS"/>
</dbReference>
<comment type="subcellular location">
    <subcellularLocation>
        <location evidence="1">Cell membrane</location>
        <topology evidence="1">Peripheral membrane protein</topology>
    </subcellularLocation>
</comment>
<reference evidence="11 12" key="1">
    <citation type="journal article" date="2015" name="Genome Announc.">
        <title>Expanding the biotechnology potential of lactobacilli through comparative genomics of 213 strains and associated genera.</title>
        <authorList>
            <person name="Sun Z."/>
            <person name="Harris H.M."/>
            <person name="McCann A."/>
            <person name="Guo C."/>
            <person name="Argimon S."/>
            <person name="Zhang W."/>
            <person name="Yang X."/>
            <person name="Jeffery I.B."/>
            <person name="Cooney J.C."/>
            <person name="Kagawa T.F."/>
            <person name="Liu W."/>
            <person name="Song Y."/>
            <person name="Salvetti E."/>
            <person name="Wrobel A."/>
            <person name="Rasinkangas P."/>
            <person name="Parkhill J."/>
            <person name="Rea M.C."/>
            <person name="O'Sullivan O."/>
            <person name="Ritari J."/>
            <person name="Douillard F.P."/>
            <person name="Paul Ross R."/>
            <person name="Yang R."/>
            <person name="Briner A.E."/>
            <person name="Felis G.E."/>
            <person name="de Vos W.M."/>
            <person name="Barrangou R."/>
            <person name="Klaenhammer T.R."/>
            <person name="Caufield P.W."/>
            <person name="Cui Y."/>
            <person name="Zhang H."/>
            <person name="O'Toole P.W."/>
        </authorList>
    </citation>
    <scope>NUCLEOTIDE SEQUENCE [LARGE SCALE GENOMIC DNA]</scope>
    <source>
        <strain evidence="11 12">DSM 22689</strain>
    </source>
</reference>
<dbReference type="PROSITE" id="PS00211">
    <property type="entry name" value="ABC_TRANSPORTER_1"/>
    <property type="match status" value="1"/>
</dbReference>
<dbReference type="AlphaFoldDB" id="A0A0R2CJS1"/>
<name>A0A0R2CJS1_9LACO</name>
<gene>
    <name evidence="11" type="ORF">FC87_GL001291</name>
</gene>
<dbReference type="CDD" id="cd03225">
    <property type="entry name" value="ABC_cobalt_CbiO_domain1"/>
    <property type="match status" value="1"/>
</dbReference>
<sequence length="222" mass="24944">MEIIMPQLATSNLTYQATGRSIINGIDWSLEKQEIVTITGPSGSGKSTFVRLLASLLEPTSGTITFDDQDIETLDPIAYRRRVSYAVQQPTLFGKTVRENLAFPYQLRKKPFDEQHAVKALQTVDLGASDLDREITSLSGGEKQRVALLRNVMFVPEVLIMDEVTTGLDSDSKGSVHKMIDYFNDRHQLSVIMITHDEEELKHAHNLYRLADGKLAEVDQHE</sequence>
<dbReference type="PROSITE" id="PS50893">
    <property type="entry name" value="ABC_TRANSPORTER_2"/>
    <property type="match status" value="1"/>
</dbReference>
<dbReference type="PANTHER" id="PTHR43423:SF12">
    <property type="entry name" value="IRON EXPORT ATP-BINDING PROTEIN FETA-RELATED"/>
    <property type="match status" value="1"/>
</dbReference>
<dbReference type="Pfam" id="PF00005">
    <property type="entry name" value="ABC_tran"/>
    <property type="match status" value="1"/>
</dbReference>
<feature type="domain" description="ABC transporter" evidence="10">
    <location>
        <begin position="8"/>
        <end position="222"/>
    </location>
</feature>
<dbReference type="STRING" id="1423745.GCA_001311215_01412"/>
<evidence type="ECO:0000313" key="11">
    <source>
        <dbReference type="EMBL" id="KRM90212.1"/>
    </source>
</evidence>
<comment type="caution">
    <text evidence="11">The sequence shown here is derived from an EMBL/GenBank/DDBJ whole genome shotgun (WGS) entry which is preliminary data.</text>
</comment>
<evidence type="ECO:0000259" key="10">
    <source>
        <dbReference type="PROSITE" id="PS50893"/>
    </source>
</evidence>
<evidence type="ECO:0000256" key="2">
    <source>
        <dbReference type="ARBA" id="ARBA00022448"/>
    </source>
</evidence>
<dbReference type="Gene3D" id="3.40.50.300">
    <property type="entry name" value="P-loop containing nucleotide triphosphate hydrolases"/>
    <property type="match status" value="1"/>
</dbReference>
<dbReference type="Proteomes" id="UP000051586">
    <property type="component" value="Unassembled WGS sequence"/>
</dbReference>
<dbReference type="GO" id="GO:0016887">
    <property type="term" value="F:ATP hydrolysis activity"/>
    <property type="evidence" value="ECO:0007669"/>
    <property type="project" value="InterPro"/>
</dbReference>
<keyword evidence="9" id="KW-0472">Membrane</keyword>
<evidence type="ECO:0000256" key="6">
    <source>
        <dbReference type="ARBA" id="ARBA00022741"/>
    </source>
</evidence>
<evidence type="ECO:0000256" key="4">
    <source>
        <dbReference type="ARBA" id="ARBA00022519"/>
    </source>
</evidence>
<dbReference type="InterPro" id="IPR015856">
    <property type="entry name" value="ABC_transpr_CbiO/EcfA_su"/>
</dbReference>
<evidence type="ECO:0000256" key="3">
    <source>
        <dbReference type="ARBA" id="ARBA00022475"/>
    </source>
</evidence>
<keyword evidence="7 11" id="KW-0067">ATP-binding</keyword>
<evidence type="ECO:0000256" key="8">
    <source>
        <dbReference type="ARBA" id="ARBA00022967"/>
    </source>
</evidence>
<dbReference type="InterPro" id="IPR027417">
    <property type="entry name" value="P-loop_NTPase"/>
</dbReference>
<keyword evidence="2" id="KW-0813">Transport</keyword>
<protein>
    <submittedName>
        <fullName evidence="11">ABC transporter ATP-binding protein</fullName>
    </submittedName>
</protein>
<keyword evidence="3" id="KW-1003">Cell membrane</keyword>
<dbReference type="InterPro" id="IPR003593">
    <property type="entry name" value="AAA+_ATPase"/>
</dbReference>
<dbReference type="SMART" id="SM00382">
    <property type="entry name" value="AAA"/>
    <property type="match status" value="1"/>
</dbReference>
<dbReference type="PANTHER" id="PTHR43423">
    <property type="entry name" value="ABC TRANSPORTER I FAMILY MEMBER 17"/>
    <property type="match status" value="1"/>
</dbReference>
<keyword evidence="5" id="KW-0592">Phosphate transport</keyword>
<evidence type="ECO:0000313" key="12">
    <source>
        <dbReference type="Proteomes" id="UP000051586"/>
    </source>
</evidence>
<evidence type="ECO:0000256" key="9">
    <source>
        <dbReference type="ARBA" id="ARBA00023136"/>
    </source>
</evidence>